<protein>
    <submittedName>
        <fullName evidence="1">Uncharacterized protein</fullName>
    </submittedName>
</protein>
<gene>
    <name evidence="1" type="ORF">NPIL_262791</name>
</gene>
<dbReference type="Proteomes" id="UP000887013">
    <property type="component" value="Unassembled WGS sequence"/>
</dbReference>
<accession>A0A8X6P5A1</accession>
<keyword evidence="2" id="KW-1185">Reference proteome</keyword>
<evidence type="ECO:0000313" key="2">
    <source>
        <dbReference type="Proteomes" id="UP000887013"/>
    </source>
</evidence>
<evidence type="ECO:0000313" key="1">
    <source>
        <dbReference type="EMBL" id="GFT51853.1"/>
    </source>
</evidence>
<name>A0A8X6P5A1_NEPPI</name>
<comment type="caution">
    <text evidence="1">The sequence shown here is derived from an EMBL/GenBank/DDBJ whole genome shotgun (WGS) entry which is preliminary data.</text>
</comment>
<dbReference type="EMBL" id="BMAW01065761">
    <property type="protein sequence ID" value="GFT51853.1"/>
    <property type="molecule type" value="Genomic_DNA"/>
</dbReference>
<organism evidence="1 2">
    <name type="scientific">Nephila pilipes</name>
    <name type="common">Giant wood spider</name>
    <name type="synonym">Nephila maculata</name>
    <dbReference type="NCBI Taxonomy" id="299642"/>
    <lineage>
        <taxon>Eukaryota</taxon>
        <taxon>Metazoa</taxon>
        <taxon>Ecdysozoa</taxon>
        <taxon>Arthropoda</taxon>
        <taxon>Chelicerata</taxon>
        <taxon>Arachnida</taxon>
        <taxon>Araneae</taxon>
        <taxon>Araneomorphae</taxon>
        <taxon>Entelegynae</taxon>
        <taxon>Araneoidea</taxon>
        <taxon>Nephilidae</taxon>
        <taxon>Nephila</taxon>
    </lineage>
</organism>
<sequence length="87" mass="9806">MAQGSCIIKSAIFADDMKVDGYPLLQGVKERGVQDLNNRKKLRPEQSKLRVVFSFNHVVSIPNHGCIRRGVPLLWLFMPKGVREALS</sequence>
<reference evidence="1" key="1">
    <citation type="submission" date="2020-08" db="EMBL/GenBank/DDBJ databases">
        <title>Multicomponent nature underlies the extraordinary mechanical properties of spider dragline silk.</title>
        <authorList>
            <person name="Kono N."/>
            <person name="Nakamura H."/>
            <person name="Mori M."/>
            <person name="Yoshida Y."/>
            <person name="Ohtoshi R."/>
            <person name="Malay A.D."/>
            <person name="Moran D.A.P."/>
            <person name="Tomita M."/>
            <person name="Numata K."/>
            <person name="Arakawa K."/>
        </authorList>
    </citation>
    <scope>NUCLEOTIDE SEQUENCE</scope>
</reference>
<proteinExistence type="predicted"/>
<dbReference type="AlphaFoldDB" id="A0A8X6P5A1"/>